<keyword evidence="5 6" id="KW-0238">DNA-binding</keyword>
<evidence type="ECO:0000259" key="7">
    <source>
        <dbReference type="SMART" id="SM00382"/>
    </source>
</evidence>
<dbReference type="AlphaFoldDB" id="A0A6N4E0U1"/>
<feature type="binding site" evidence="6">
    <location>
        <begin position="30"/>
        <end position="37"/>
    </location>
    <ligand>
        <name>ATP</name>
        <dbReference type="ChEBI" id="CHEBI:30616"/>
    </ligand>
</feature>
<dbReference type="GO" id="GO:0005524">
    <property type="term" value="F:ATP binding"/>
    <property type="evidence" value="ECO:0007669"/>
    <property type="project" value="UniProtKB-UniRule"/>
</dbReference>
<keyword evidence="6" id="KW-0742">SOS response</keyword>
<proteinExistence type="inferred from homology"/>
<dbReference type="Gene3D" id="3.40.50.300">
    <property type="entry name" value="P-loop containing nucleotide triphosphate hydrolases"/>
    <property type="match status" value="1"/>
</dbReference>
<keyword evidence="1 6" id="KW-0963">Cytoplasm</keyword>
<dbReference type="EMBL" id="PQCO01000176">
    <property type="protein sequence ID" value="PUE02668.1"/>
    <property type="molecule type" value="Genomic_DNA"/>
</dbReference>
<keyword evidence="2 6" id="KW-0235">DNA replication</keyword>
<evidence type="ECO:0000256" key="2">
    <source>
        <dbReference type="ARBA" id="ARBA00022705"/>
    </source>
</evidence>
<dbReference type="PANTHER" id="PTHR32182">
    <property type="entry name" value="DNA REPLICATION AND REPAIR PROTEIN RECF"/>
    <property type="match status" value="1"/>
</dbReference>
<dbReference type="Gene3D" id="1.20.1050.90">
    <property type="entry name" value="RecF/RecN/SMC, N-terminal domain"/>
    <property type="match status" value="1"/>
</dbReference>
<evidence type="ECO:0000313" key="8">
    <source>
        <dbReference type="EMBL" id="PUE02668.1"/>
    </source>
</evidence>
<reference evidence="8 9" key="1">
    <citation type="submission" date="2018-01" db="EMBL/GenBank/DDBJ databases">
        <title>Novel co-symbiosis in the lucinid bivalve Phacoides pectinatus.</title>
        <authorList>
            <person name="Lim S.J."/>
            <person name="Davis B.G."/>
            <person name="Gill D.E."/>
            <person name="Engel A.S."/>
            <person name="Anderson L.C."/>
            <person name="Campbell B.J."/>
        </authorList>
    </citation>
    <scope>NUCLEOTIDE SEQUENCE [LARGE SCALE GENOMIC DNA]</scope>
    <source>
        <strain evidence="8">N3_P5</strain>
    </source>
</reference>
<dbReference type="GO" id="GO:0006302">
    <property type="term" value="P:double-strand break repair"/>
    <property type="evidence" value="ECO:0007669"/>
    <property type="project" value="TreeGrafter"/>
</dbReference>
<comment type="caution">
    <text evidence="8">The sequence shown here is derived from an EMBL/GenBank/DDBJ whole genome shotgun (WGS) entry which is preliminary data.</text>
</comment>
<dbReference type="InterPro" id="IPR001238">
    <property type="entry name" value="DNA-binding_RecF"/>
</dbReference>
<evidence type="ECO:0000256" key="5">
    <source>
        <dbReference type="ARBA" id="ARBA00023125"/>
    </source>
</evidence>
<dbReference type="InterPro" id="IPR027417">
    <property type="entry name" value="P-loop_NTPase"/>
</dbReference>
<protein>
    <recommendedName>
        <fullName evidence="6">DNA replication and repair protein RecF</fullName>
    </recommendedName>
</protein>
<name>A0A6N4E0U1_9GAMM</name>
<sequence length="352" mass="40501">MALIELRIQSLRNIRSLSLQAPLGINLIHGSNGSGKTTILEAIFLLARAKSFRSNRIGPLVTQGEKQLTIYGKIEENQLSHRIGIQKQGRETTIRIDGQRLTRSSELAKILPVQIFTPHSHQIIERGPEYRRRFVEWGVFHVEPNYLEQYRRMHRALLQRNSALRSSTHLDPWDLEFAEAGEAVNRYREQYINALKEFVTQEVQEIFSGHTLSLDWKRGWSEQQTLLESLQAHRNSDRDKGFTQLGPHRADLHLLINGRKASEVASRGQQKMVVFAIKMAQMQFFTANSQIVPILLVDDITAELDRDNLYKMFDRIDHSQSQCFITATDPYHFDVKSMAGVFHVEHGSLHVV</sequence>
<evidence type="ECO:0000256" key="1">
    <source>
        <dbReference type="ARBA" id="ARBA00022490"/>
    </source>
</evidence>
<keyword evidence="6" id="KW-0227">DNA damage</keyword>
<dbReference type="GO" id="GO:0005737">
    <property type="term" value="C:cytoplasm"/>
    <property type="evidence" value="ECO:0007669"/>
    <property type="project" value="UniProtKB-SubCell"/>
</dbReference>
<accession>A0A6N4E0U1</accession>
<dbReference type="InterPro" id="IPR042174">
    <property type="entry name" value="RecF_2"/>
</dbReference>
<dbReference type="HAMAP" id="MF_00365">
    <property type="entry name" value="RecF"/>
    <property type="match status" value="1"/>
</dbReference>
<keyword evidence="4 6" id="KW-0067">ATP-binding</keyword>
<evidence type="ECO:0000256" key="3">
    <source>
        <dbReference type="ARBA" id="ARBA00022741"/>
    </source>
</evidence>
<dbReference type="NCBIfam" id="TIGR00611">
    <property type="entry name" value="recf"/>
    <property type="match status" value="1"/>
</dbReference>
<organism evidence="8 9">
    <name type="scientific">Candidatus Sedimenticola endophacoides</name>
    <dbReference type="NCBI Taxonomy" id="2548426"/>
    <lineage>
        <taxon>Bacteria</taxon>
        <taxon>Pseudomonadati</taxon>
        <taxon>Pseudomonadota</taxon>
        <taxon>Gammaproteobacteria</taxon>
        <taxon>Chromatiales</taxon>
        <taxon>Sedimenticolaceae</taxon>
        <taxon>Sedimenticola</taxon>
    </lineage>
</organism>
<keyword evidence="6" id="KW-0234">DNA repair</keyword>
<dbReference type="Proteomes" id="UP000250928">
    <property type="component" value="Unassembled WGS sequence"/>
</dbReference>
<feature type="domain" description="AAA+ ATPase" evidence="7">
    <location>
        <begin position="22"/>
        <end position="348"/>
    </location>
</feature>
<comment type="similarity">
    <text evidence="6">Belongs to the RecF family.</text>
</comment>
<dbReference type="InterPro" id="IPR003593">
    <property type="entry name" value="AAA+_ATPase"/>
</dbReference>
<comment type="subcellular location">
    <subcellularLocation>
        <location evidence="6">Cytoplasm</location>
    </subcellularLocation>
</comment>
<dbReference type="Pfam" id="PF02463">
    <property type="entry name" value="SMC_N"/>
    <property type="match status" value="1"/>
</dbReference>
<gene>
    <name evidence="6" type="primary">recF</name>
    <name evidence="8" type="ORF">C3L24_05690</name>
</gene>
<dbReference type="GO" id="GO:0003697">
    <property type="term" value="F:single-stranded DNA binding"/>
    <property type="evidence" value="ECO:0007669"/>
    <property type="project" value="UniProtKB-UniRule"/>
</dbReference>
<dbReference type="InterPro" id="IPR003395">
    <property type="entry name" value="RecF/RecN/SMC_N"/>
</dbReference>
<dbReference type="GO" id="GO:0000731">
    <property type="term" value="P:DNA synthesis involved in DNA repair"/>
    <property type="evidence" value="ECO:0007669"/>
    <property type="project" value="TreeGrafter"/>
</dbReference>
<dbReference type="GO" id="GO:0006260">
    <property type="term" value="P:DNA replication"/>
    <property type="evidence" value="ECO:0007669"/>
    <property type="project" value="UniProtKB-UniRule"/>
</dbReference>
<dbReference type="PANTHER" id="PTHR32182:SF0">
    <property type="entry name" value="DNA REPLICATION AND REPAIR PROTEIN RECF"/>
    <property type="match status" value="1"/>
</dbReference>
<comment type="function">
    <text evidence="6">The RecF protein is involved in DNA metabolism; it is required for DNA replication and normal SOS inducibility. RecF binds preferentially to single-stranded, linear DNA. It also seems to bind ATP.</text>
</comment>
<evidence type="ECO:0000313" key="9">
    <source>
        <dbReference type="Proteomes" id="UP000250928"/>
    </source>
</evidence>
<evidence type="ECO:0000256" key="4">
    <source>
        <dbReference type="ARBA" id="ARBA00022840"/>
    </source>
</evidence>
<dbReference type="SUPFAM" id="SSF52540">
    <property type="entry name" value="P-loop containing nucleoside triphosphate hydrolases"/>
    <property type="match status" value="1"/>
</dbReference>
<dbReference type="GO" id="GO:0009432">
    <property type="term" value="P:SOS response"/>
    <property type="evidence" value="ECO:0007669"/>
    <property type="project" value="UniProtKB-UniRule"/>
</dbReference>
<dbReference type="SMART" id="SM00382">
    <property type="entry name" value="AAA"/>
    <property type="match status" value="1"/>
</dbReference>
<evidence type="ECO:0000256" key="6">
    <source>
        <dbReference type="HAMAP-Rule" id="MF_00365"/>
    </source>
</evidence>
<keyword evidence="3 6" id="KW-0547">Nucleotide-binding</keyword>